<proteinExistence type="predicted"/>
<accession>A0A3G2UUF1</accession>
<gene>
    <name evidence="2" type="ORF">EBF16_05155</name>
    <name evidence="3" type="ORF">H3V42_01820</name>
</gene>
<name>A0A3G2UUF1_SPHYA</name>
<keyword evidence="1" id="KW-1133">Transmembrane helix</keyword>
<dbReference type="AlphaFoldDB" id="A0A3G2UUF1"/>
<keyword evidence="1" id="KW-0812">Transmembrane</keyword>
<feature type="transmembrane region" description="Helical" evidence="1">
    <location>
        <begin position="21"/>
        <end position="38"/>
    </location>
</feature>
<dbReference type="Proteomes" id="UP000515377">
    <property type="component" value="Chromosome"/>
</dbReference>
<organism evidence="2 4">
    <name type="scientific">Sphingobium yanoikuyae</name>
    <name type="common">Sphingomonas yanoikuyae</name>
    <dbReference type="NCBI Taxonomy" id="13690"/>
    <lineage>
        <taxon>Bacteria</taxon>
        <taxon>Pseudomonadati</taxon>
        <taxon>Pseudomonadota</taxon>
        <taxon>Alphaproteobacteria</taxon>
        <taxon>Sphingomonadales</taxon>
        <taxon>Sphingomonadaceae</taxon>
        <taxon>Sphingobium</taxon>
    </lineage>
</organism>
<reference evidence="2 4" key="1">
    <citation type="submission" date="2018-10" db="EMBL/GenBank/DDBJ databases">
        <title>Characterization and genome analysis of a novel bacterium Sphingobium yanoikuyae SJTF8 capable of degrading PAHs.</title>
        <authorList>
            <person name="Yin C."/>
            <person name="Xiong W."/>
            <person name="Liang R."/>
        </authorList>
    </citation>
    <scope>NUCLEOTIDE SEQUENCE [LARGE SCALE GENOMIC DNA]</scope>
    <source>
        <strain evidence="2 4">SJTF8</strain>
    </source>
</reference>
<sequence>MQKIAINELAARPNIGGLRPILMFIFAVLVYKVAKLFIATNKAVILSFSSNTDIFIIELVSIQMPALQFASMLSRLVGAGLLAMIFGGNGSLRTDG</sequence>
<keyword evidence="1" id="KW-0472">Membrane</keyword>
<evidence type="ECO:0000313" key="5">
    <source>
        <dbReference type="Proteomes" id="UP000515377"/>
    </source>
</evidence>
<evidence type="ECO:0000313" key="4">
    <source>
        <dbReference type="Proteomes" id="UP000280708"/>
    </source>
</evidence>
<evidence type="ECO:0000313" key="2">
    <source>
        <dbReference type="EMBL" id="AYO76379.1"/>
    </source>
</evidence>
<dbReference type="EMBL" id="CP033230">
    <property type="protein sequence ID" value="AYO76379.1"/>
    <property type="molecule type" value="Genomic_DNA"/>
</dbReference>
<feature type="transmembrane region" description="Helical" evidence="1">
    <location>
        <begin position="73"/>
        <end position="92"/>
    </location>
</feature>
<reference evidence="3 5" key="2">
    <citation type="submission" date="2020-07" db="EMBL/GenBank/DDBJ databases">
        <title>Whole genome sequence of Sphingobium yanoikuyae A3.</title>
        <authorList>
            <person name="Han S.-S."/>
        </authorList>
    </citation>
    <scope>NUCLEOTIDE SEQUENCE [LARGE SCALE GENOMIC DNA]</scope>
    <source>
        <strain evidence="3 5">A3</strain>
    </source>
</reference>
<evidence type="ECO:0000256" key="1">
    <source>
        <dbReference type="SAM" id="Phobius"/>
    </source>
</evidence>
<dbReference type="Proteomes" id="UP000280708">
    <property type="component" value="Chromosome"/>
</dbReference>
<dbReference type="EMBL" id="CP060122">
    <property type="protein sequence ID" value="QNG46434.1"/>
    <property type="molecule type" value="Genomic_DNA"/>
</dbReference>
<evidence type="ECO:0000313" key="3">
    <source>
        <dbReference type="EMBL" id="QNG46434.1"/>
    </source>
</evidence>
<dbReference type="RefSeq" id="WP_010337266.1">
    <property type="nucleotide sequence ID" value="NZ_CP033230.1"/>
</dbReference>
<protein>
    <submittedName>
        <fullName evidence="2">Uncharacterized protein</fullName>
    </submittedName>
</protein>